<dbReference type="NCBIfam" id="TIGR03429">
    <property type="entry name" value="arom_pren_DMATS"/>
    <property type="match status" value="1"/>
</dbReference>
<dbReference type="AlphaFoldDB" id="A0A9P4PY07"/>
<dbReference type="OrthoDB" id="3354387at2759"/>
<dbReference type="Pfam" id="PF11991">
    <property type="entry name" value="Trp_DMAT"/>
    <property type="match status" value="1"/>
</dbReference>
<reference evidence="3" key="1">
    <citation type="journal article" date="2020" name="Stud. Mycol.">
        <title>101 Dothideomycetes genomes: a test case for predicting lifestyles and emergence of pathogens.</title>
        <authorList>
            <person name="Haridas S."/>
            <person name="Albert R."/>
            <person name="Binder M."/>
            <person name="Bloem J."/>
            <person name="Labutti K."/>
            <person name="Salamov A."/>
            <person name="Andreopoulos B."/>
            <person name="Baker S."/>
            <person name="Barry K."/>
            <person name="Bills G."/>
            <person name="Bluhm B."/>
            <person name="Cannon C."/>
            <person name="Castanera R."/>
            <person name="Culley D."/>
            <person name="Daum C."/>
            <person name="Ezra D."/>
            <person name="Gonzalez J."/>
            <person name="Henrissat B."/>
            <person name="Kuo A."/>
            <person name="Liang C."/>
            <person name="Lipzen A."/>
            <person name="Lutzoni F."/>
            <person name="Magnuson J."/>
            <person name="Mondo S."/>
            <person name="Nolan M."/>
            <person name="Ohm R."/>
            <person name="Pangilinan J."/>
            <person name="Park H.-J."/>
            <person name="Ramirez L."/>
            <person name="Alfaro M."/>
            <person name="Sun H."/>
            <person name="Tritt A."/>
            <person name="Yoshinaga Y."/>
            <person name="Zwiers L.-H."/>
            <person name="Turgeon B."/>
            <person name="Goodwin S."/>
            <person name="Spatafora J."/>
            <person name="Crous P."/>
            <person name="Grigoriev I."/>
        </authorList>
    </citation>
    <scope>NUCLEOTIDE SEQUENCE</scope>
    <source>
        <strain evidence="3">CBS 690.94</strain>
    </source>
</reference>
<evidence type="ECO:0000256" key="1">
    <source>
        <dbReference type="ARBA" id="ARBA00010209"/>
    </source>
</evidence>
<dbReference type="CDD" id="cd13929">
    <property type="entry name" value="PT-DMATS_CymD"/>
    <property type="match status" value="1"/>
</dbReference>
<dbReference type="PANTHER" id="PTHR40627:SF4">
    <property type="entry name" value="PRENYLTRANSFERASE ASQH1-RELATED"/>
    <property type="match status" value="1"/>
</dbReference>
<proteinExistence type="inferred from homology"/>
<dbReference type="GO" id="GO:0016765">
    <property type="term" value="F:transferase activity, transferring alkyl or aryl (other than methyl) groups"/>
    <property type="evidence" value="ECO:0007669"/>
    <property type="project" value="InterPro"/>
</dbReference>
<gene>
    <name evidence="3" type="ORF">P171DRAFT_516696</name>
</gene>
<keyword evidence="4" id="KW-1185">Reference proteome</keyword>
<comment type="caution">
    <text evidence="3">The sequence shown here is derived from an EMBL/GenBank/DDBJ whole genome shotgun (WGS) entry which is preliminary data.</text>
</comment>
<name>A0A9P4PY07_9PLEO</name>
<dbReference type="Proteomes" id="UP000799764">
    <property type="component" value="Unassembled WGS sequence"/>
</dbReference>
<accession>A0A9P4PY07</accession>
<organism evidence="3 4">
    <name type="scientific">Karstenula rhodostoma CBS 690.94</name>
    <dbReference type="NCBI Taxonomy" id="1392251"/>
    <lineage>
        <taxon>Eukaryota</taxon>
        <taxon>Fungi</taxon>
        <taxon>Dikarya</taxon>
        <taxon>Ascomycota</taxon>
        <taxon>Pezizomycotina</taxon>
        <taxon>Dothideomycetes</taxon>
        <taxon>Pleosporomycetidae</taxon>
        <taxon>Pleosporales</taxon>
        <taxon>Massarineae</taxon>
        <taxon>Didymosphaeriaceae</taxon>
        <taxon>Karstenula</taxon>
    </lineage>
</organism>
<sequence length="455" mass="51413">MLAGSACKIFSGASLEALLEDKSIASQKPHDVVRSRLEFDKTDSYWWDTTGVVLSKLMAQAEYPLPVHYKALAFFYDNVLQAWGPIPHPTDGQSDSRPWKATMLEDGSNFEPSLNLSATGTTETCVRFTIECNSTLSGTAEDPLNQKTTHDLVMRCARALPDFDLTVYNYMVETLMCDDTEALSLRQKFPDCRHPQIFFAFDFERSGRILAKCAPFLYWKSHELGITRKALAIKFISGVPEVGSQFEDCLAAWHKFLVTFPAELGGEPTTESMNFDVVKPGKSSRIKIYIRPHNTSFNSAKYFYTLGGLLNDDATLEGVRILRIFYETLFDIKEGEEDKELTSYHPGNGSVLFNCAFRPGAALPIPQFYITIWKFLPSNASIIERLTEFWRRIGWNRQAEKYAKDWPDTFPWVGANEWGSMDVLSFAYKADGSGVYQSVYYSPMAHVAAKKLGYV</sequence>
<dbReference type="PANTHER" id="PTHR40627">
    <property type="entry name" value="INDOLE PRENYLTRANSFERASE TDIB-RELATED"/>
    <property type="match status" value="1"/>
</dbReference>
<evidence type="ECO:0000313" key="3">
    <source>
        <dbReference type="EMBL" id="KAF2450926.1"/>
    </source>
</evidence>
<dbReference type="GO" id="GO:0009820">
    <property type="term" value="P:alkaloid metabolic process"/>
    <property type="evidence" value="ECO:0007669"/>
    <property type="project" value="InterPro"/>
</dbReference>
<evidence type="ECO:0000313" key="4">
    <source>
        <dbReference type="Proteomes" id="UP000799764"/>
    </source>
</evidence>
<keyword evidence="2" id="KW-0808">Transferase</keyword>
<protein>
    <submittedName>
        <fullName evidence="3">Aromatic prenyltransferase</fullName>
    </submittedName>
</protein>
<evidence type="ECO:0000256" key="2">
    <source>
        <dbReference type="ARBA" id="ARBA00022679"/>
    </source>
</evidence>
<dbReference type="EMBL" id="MU001493">
    <property type="protein sequence ID" value="KAF2450926.1"/>
    <property type="molecule type" value="Genomic_DNA"/>
</dbReference>
<comment type="similarity">
    <text evidence="1">Belongs to the tryptophan dimethylallyltransferase family.</text>
</comment>
<dbReference type="InterPro" id="IPR017795">
    <property type="entry name" value="ABBA_NscD-like"/>
</dbReference>